<dbReference type="PANTHER" id="PTHR43047">
    <property type="entry name" value="TWO-COMPONENT HISTIDINE PROTEIN KINASE"/>
    <property type="match status" value="1"/>
</dbReference>
<evidence type="ECO:0000256" key="3">
    <source>
        <dbReference type="ARBA" id="ARBA00022679"/>
    </source>
</evidence>
<dbReference type="InterPro" id="IPR036890">
    <property type="entry name" value="HATPase_C_sf"/>
</dbReference>
<dbReference type="PRINTS" id="PR00344">
    <property type="entry name" value="BCTRLSENSOR"/>
</dbReference>
<reference evidence="6 7" key="1">
    <citation type="submission" date="2017-12" db="EMBL/GenBank/DDBJ databases">
        <title>Complete Genome Sequence of Stenotrophomonas maltophilia CSM2.</title>
        <authorList>
            <person name="Castro-Jaimes S."/>
            <person name="Lopez-Leal G."/>
            <person name="Barberena Jonas C."/>
            <person name="Bustos P."/>
            <person name="Perez-Oseguera A."/>
            <person name="Cevallos M.A."/>
        </authorList>
    </citation>
    <scope>NUCLEOTIDE SEQUENCE [LARGE SCALE GENOMIC DNA]</scope>
    <source>
        <strain evidence="6 7">CSM2</strain>
    </source>
</reference>
<dbReference type="Gene3D" id="3.30.565.10">
    <property type="entry name" value="Histidine kinase-like ATPase, C-terminal domain"/>
    <property type="match status" value="2"/>
</dbReference>
<dbReference type="AlphaFoldDB" id="A0AAD0BUH4"/>
<feature type="domain" description="Histidine kinase" evidence="5">
    <location>
        <begin position="570"/>
        <end position="789"/>
    </location>
</feature>
<name>A0AAD0BUH4_STEMA</name>
<dbReference type="PANTHER" id="PTHR43047:SF72">
    <property type="entry name" value="OSMOSENSING HISTIDINE PROTEIN KINASE SLN1"/>
    <property type="match status" value="1"/>
</dbReference>
<dbReference type="RefSeq" id="WP_101765460.1">
    <property type="nucleotide sequence ID" value="NZ_CP025298.1"/>
</dbReference>
<dbReference type="EC" id="2.7.13.3" evidence="2"/>
<dbReference type="SMART" id="SM00387">
    <property type="entry name" value="HATPase_c"/>
    <property type="match status" value="1"/>
</dbReference>
<proteinExistence type="predicted"/>
<keyword evidence="4" id="KW-0418">Kinase</keyword>
<keyword evidence="3" id="KW-0808">Transferase</keyword>
<evidence type="ECO:0000313" key="6">
    <source>
        <dbReference type="EMBL" id="AUI07692.1"/>
    </source>
</evidence>
<gene>
    <name evidence="6" type="ORF">SmaCSM2_11050</name>
</gene>
<comment type="catalytic activity">
    <reaction evidence="1">
        <text>ATP + protein L-histidine = ADP + protein N-phospho-L-histidine.</text>
        <dbReference type="EC" id="2.7.13.3"/>
    </reaction>
</comment>
<dbReference type="SUPFAM" id="SSF55874">
    <property type="entry name" value="ATPase domain of HSP90 chaperone/DNA topoisomerase II/histidine kinase"/>
    <property type="match status" value="2"/>
</dbReference>
<dbReference type="InterPro" id="IPR003594">
    <property type="entry name" value="HATPase_dom"/>
</dbReference>
<dbReference type="PROSITE" id="PS50109">
    <property type="entry name" value="HIS_KIN"/>
    <property type="match status" value="1"/>
</dbReference>
<evidence type="ECO:0000259" key="5">
    <source>
        <dbReference type="PROSITE" id="PS50109"/>
    </source>
</evidence>
<dbReference type="Pfam" id="PF02518">
    <property type="entry name" value="HATPase_c"/>
    <property type="match status" value="1"/>
</dbReference>
<dbReference type="EMBL" id="CP025298">
    <property type="protein sequence ID" value="AUI07692.1"/>
    <property type="molecule type" value="Genomic_DNA"/>
</dbReference>
<dbReference type="Proteomes" id="UP000234414">
    <property type="component" value="Chromosome"/>
</dbReference>
<protein>
    <recommendedName>
        <fullName evidence="2">histidine kinase</fullName>
        <ecNumber evidence="2">2.7.13.3</ecNumber>
    </recommendedName>
</protein>
<dbReference type="InterPro" id="IPR005467">
    <property type="entry name" value="His_kinase_dom"/>
</dbReference>
<dbReference type="CDD" id="cd00075">
    <property type="entry name" value="HATPase"/>
    <property type="match status" value="1"/>
</dbReference>
<organism evidence="6 7">
    <name type="scientific">Stenotrophomonas maltophilia</name>
    <name type="common">Pseudomonas maltophilia</name>
    <name type="synonym">Xanthomonas maltophilia</name>
    <dbReference type="NCBI Taxonomy" id="40324"/>
    <lineage>
        <taxon>Bacteria</taxon>
        <taxon>Pseudomonadati</taxon>
        <taxon>Pseudomonadota</taxon>
        <taxon>Gammaproteobacteria</taxon>
        <taxon>Lysobacterales</taxon>
        <taxon>Lysobacteraceae</taxon>
        <taxon>Stenotrophomonas</taxon>
        <taxon>Stenotrophomonas maltophilia group</taxon>
    </lineage>
</organism>
<evidence type="ECO:0000313" key="7">
    <source>
        <dbReference type="Proteomes" id="UP000234414"/>
    </source>
</evidence>
<evidence type="ECO:0000256" key="2">
    <source>
        <dbReference type="ARBA" id="ARBA00012438"/>
    </source>
</evidence>
<dbReference type="Pfam" id="PF13589">
    <property type="entry name" value="HATPase_c_3"/>
    <property type="match status" value="1"/>
</dbReference>
<sequence>MAFHISARTILQLGAELISSDAVALYELIKNSVDAKSKKGVSIEFDIVIKDSDYRSAIELADRDGTPAQRRDAVRSALLASILGTAPDPQASQFRQAIEAPTTLAKLLDVAEQAYRQFNTITVRDWGHGMSLADLKTIYLTIGTTSRAAEVRKALKGGATSTPYLGEKGVGRLSVMRLGHRLRVETATASDDAVNVLDIDWRKFEEADDLPATSVIVEPKKGGPKGSDESFTRLFISDLRSTWTAEAVEAVMAKQVVRMMDPFSWTGRRFPVRFLFNGEPVAKERSVSAELLKNAHAKCSGMFKVTEEGAISLTIEMESLLYDGPKQILKFDKTDLYPMAGLKDAGQPFSVLSSIGDFSFEFYWFNRQRIKAIPGFDRAEVLSLVNAWTGILLFRDGYRVIPYGDEGDDWLGLDRVALSSSGYKLNTKQIIGRVRIGRLSNPKLLDQTNRQGLIENPTKLALTALLNHLIQKWWRGYLTEATRAKKSGDKASYDSQGEAGDVKALQKRAETSLKSIGKGYTGDASHLQEVQDAFLEIKDAHRRAIQHIEEIEDQKERLTQLAGIGLMTEVVAHELTRATEDTLKTIKAVPAGSLDAGTASALKTLSKQVGVIKKRLRALEPLSIPSKQRRSVQDISRIVSYVLEGHASQFERHGVSVVTNCDDVGTVNAFVAEGNIVQILENLINNSIYWLDVWREEWPNHISGITVELLSNPPRIAFSDNGPGIPVERERIVFEPFFSTKPDSDLRRKGLGLYIARQSAEMQGGSLRLSGEGEVRPGRFNGFELELKEGAGQ</sequence>
<evidence type="ECO:0000256" key="1">
    <source>
        <dbReference type="ARBA" id="ARBA00000085"/>
    </source>
</evidence>
<dbReference type="InterPro" id="IPR004358">
    <property type="entry name" value="Sig_transdc_His_kin-like_C"/>
</dbReference>
<accession>A0AAD0BUH4</accession>
<dbReference type="GO" id="GO:0009927">
    <property type="term" value="F:histidine phosphotransfer kinase activity"/>
    <property type="evidence" value="ECO:0007669"/>
    <property type="project" value="TreeGrafter"/>
</dbReference>
<dbReference type="GO" id="GO:0005886">
    <property type="term" value="C:plasma membrane"/>
    <property type="evidence" value="ECO:0007669"/>
    <property type="project" value="TreeGrafter"/>
</dbReference>
<dbReference type="GO" id="GO:0000155">
    <property type="term" value="F:phosphorelay sensor kinase activity"/>
    <property type="evidence" value="ECO:0007669"/>
    <property type="project" value="TreeGrafter"/>
</dbReference>
<evidence type="ECO:0000256" key="4">
    <source>
        <dbReference type="ARBA" id="ARBA00022777"/>
    </source>
</evidence>